<keyword evidence="3" id="KW-1185">Reference proteome</keyword>
<accession>A0A1Q8CKE4</accession>
<dbReference type="Proteomes" id="UP000185596">
    <property type="component" value="Unassembled WGS sequence"/>
</dbReference>
<proteinExistence type="predicted"/>
<evidence type="ECO:0000313" key="3">
    <source>
        <dbReference type="Proteomes" id="UP000185596"/>
    </source>
</evidence>
<feature type="region of interest" description="Disordered" evidence="1">
    <location>
        <begin position="21"/>
        <end position="49"/>
    </location>
</feature>
<organism evidence="2 3">
    <name type="scientific">Actinophytocola xanthii</name>
    <dbReference type="NCBI Taxonomy" id="1912961"/>
    <lineage>
        <taxon>Bacteria</taxon>
        <taxon>Bacillati</taxon>
        <taxon>Actinomycetota</taxon>
        <taxon>Actinomycetes</taxon>
        <taxon>Pseudonocardiales</taxon>
        <taxon>Pseudonocardiaceae</taxon>
    </lineage>
</organism>
<dbReference type="AlphaFoldDB" id="A0A1Q8CKE4"/>
<protein>
    <submittedName>
        <fullName evidence="2">Uncharacterized protein</fullName>
    </submittedName>
</protein>
<evidence type="ECO:0000313" key="2">
    <source>
        <dbReference type="EMBL" id="OLF14821.1"/>
    </source>
</evidence>
<reference evidence="2 3" key="1">
    <citation type="submission" date="2016-12" db="EMBL/GenBank/DDBJ databases">
        <title>The draft genome sequence of Actinophytocola sp. 11-183.</title>
        <authorList>
            <person name="Wang W."/>
            <person name="Yuan L."/>
        </authorList>
    </citation>
    <scope>NUCLEOTIDE SEQUENCE [LARGE SCALE GENOMIC DNA]</scope>
    <source>
        <strain evidence="2 3">11-183</strain>
    </source>
</reference>
<evidence type="ECO:0000256" key="1">
    <source>
        <dbReference type="SAM" id="MobiDB-lite"/>
    </source>
</evidence>
<comment type="caution">
    <text evidence="2">The sequence shown here is derived from an EMBL/GenBank/DDBJ whole genome shotgun (WGS) entry which is preliminary data.</text>
</comment>
<name>A0A1Q8CKE4_9PSEU</name>
<sequence length="86" mass="9286">MDRHPQAQPLLPTDVVLTQQREQSGNEVVEQTVLRKSRPEDDESSVTPVLEVDSAGLTDTGSAKSLVQGAVKRRTDLYPGRVSASG</sequence>
<gene>
    <name evidence="2" type="ORF">BU204_24995</name>
</gene>
<dbReference type="EMBL" id="MSIE01000048">
    <property type="protein sequence ID" value="OLF14821.1"/>
    <property type="molecule type" value="Genomic_DNA"/>
</dbReference>